<keyword evidence="3" id="KW-1185">Reference proteome</keyword>
<sequence length="135" mass="14888">METLEEYAEAYCDKDLDRLMALFVDGEGLSLIGTGADELCSGRAQVASIFERNFRDATAKRFVWKWQDIAVHGTSATVAVTLDIHLELDGDDVTVPVRWTVSLVKIDDNWKWVHRHASAAAGSQNKGSAYPTGES</sequence>
<organism evidence="2 3">
    <name type="scientific">Parasedimentitalea marina</name>
    <dbReference type="NCBI Taxonomy" id="2483033"/>
    <lineage>
        <taxon>Bacteria</taxon>
        <taxon>Pseudomonadati</taxon>
        <taxon>Pseudomonadota</taxon>
        <taxon>Alphaproteobacteria</taxon>
        <taxon>Rhodobacterales</taxon>
        <taxon>Paracoccaceae</taxon>
        <taxon>Parasedimentitalea</taxon>
    </lineage>
</organism>
<dbReference type="Proteomes" id="UP000283063">
    <property type="component" value="Chromosome"/>
</dbReference>
<dbReference type="AlphaFoldDB" id="A0A3T0MXT9"/>
<name>A0A3T0MXT9_9RHOB</name>
<feature type="domain" description="SnoaL-like" evidence="1">
    <location>
        <begin position="2"/>
        <end position="121"/>
    </location>
</feature>
<evidence type="ECO:0000313" key="2">
    <source>
        <dbReference type="EMBL" id="AZV76572.1"/>
    </source>
</evidence>
<evidence type="ECO:0000259" key="1">
    <source>
        <dbReference type="Pfam" id="PF13474"/>
    </source>
</evidence>
<accession>A0A3T0MXT9</accession>
<proteinExistence type="predicted"/>
<protein>
    <submittedName>
        <fullName evidence="2">DUF4440 domain-containing protein</fullName>
    </submittedName>
</protein>
<dbReference type="OrthoDB" id="7855486at2"/>
<dbReference type="EMBL" id="CP033219">
    <property type="protein sequence ID" value="AZV76572.1"/>
    <property type="molecule type" value="Genomic_DNA"/>
</dbReference>
<reference evidence="2 3" key="1">
    <citation type="submission" date="2018-10" db="EMBL/GenBank/DDBJ databases">
        <title>Parasedimentitalea marina sp. nov., a psychrophilic bacterium isolated from deep seawater of the New Britain Trench.</title>
        <authorList>
            <person name="Cao J."/>
        </authorList>
    </citation>
    <scope>NUCLEOTIDE SEQUENCE [LARGE SCALE GENOMIC DNA]</scope>
    <source>
        <strain evidence="2 3">W43</strain>
    </source>
</reference>
<gene>
    <name evidence="2" type="ORF">EBB79_00785</name>
</gene>
<dbReference type="InterPro" id="IPR037401">
    <property type="entry name" value="SnoaL-like"/>
</dbReference>
<dbReference type="Gene3D" id="3.10.450.50">
    <property type="match status" value="1"/>
</dbReference>
<dbReference type="KEGG" id="sedi:EBB79_00785"/>
<dbReference type="Pfam" id="PF13474">
    <property type="entry name" value="SnoaL_3"/>
    <property type="match status" value="1"/>
</dbReference>
<dbReference type="SUPFAM" id="SSF54427">
    <property type="entry name" value="NTF2-like"/>
    <property type="match status" value="1"/>
</dbReference>
<evidence type="ECO:0000313" key="3">
    <source>
        <dbReference type="Proteomes" id="UP000283063"/>
    </source>
</evidence>
<dbReference type="InterPro" id="IPR032710">
    <property type="entry name" value="NTF2-like_dom_sf"/>
</dbReference>